<name>A0A4Z1K5B9_9HELO</name>
<feature type="region of interest" description="Disordered" evidence="1">
    <location>
        <begin position="1"/>
        <end position="31"/>
    </location>
</feature>
<accession>A0A4Z1K5B9</accession>
<sequence>MSHSGRSVKKNGMSDTTGTNRKQNKQNSMEIGPTFILSGLLPPECKSLNSTHSLNSPTLAGAIRLRGSG</sequence>
<feature type="compositionally biased region" description="Polar residues" evidence="1">
    <location>
        <begin position="13"/>
        <end position="29"/>
    </location>
</feature>
<proteinExistence type="predicted"/>
<dbReference type="Proteomes" id="UP000297280">
    <property type="component" value="Unassembled WGS sequence"/>
</dbReference>
<protein>
    <submittedName>
        <fullName evidence="2">Uncharacterized protein</fullName>
    </submittedName>
</protein>
<dbReference type="AlphaFoldDB" id="A0A4Z1K5B9"/>
<dbReference type="EMBL" id="PQXO01001618">
    <property type="protein sequence ID" value="TGO80848.1"/>
    <property type="molecule type" value="Genomic_DNA"/>
</dbReference>
<evidence type="ECO:0000256" key="1">
    <source>
        <dbReference type="SAM" id="MobiDB-lite"/>
    </source>
</evidence>
<gene>
    <name evidence="2" type="ORF">BPOR_1628g00010</name>
</gene>
<organism evidence="2 3">
    <name type="scientific">Botrytis porri</name>
    <dbReference type="NCBI Taxonomy" id="87229"/>
    <lineage>
        <taxon>Eukaryota</taxon>
        <taxon>Fungi</taxon>
        <taxon>Dikarya</taxon>
        <taxon>Ascomycota</taxon>
        <taxon>Pezizomycotina</taxon>
        <taxon>Leotiomycetes</taxon>
        <taxon>Helotiales</taxon>
        <taxon>Sclerotiniaceae</taxon>
        <taxon>Botrytis</taxon>
    </lineage>
</organism>
<evidence type="ECO:0000313" key="3">
    <source>
        <dbReference type="Proteomes" id="UP000297280"/>
    </source>
</evidence>
<evidence type="ECO:0000313" key="2">
    <source>
        <dbReference type="EMBL" id="TGO80848.1"/>
    </source>
</evidence>
<comment type="caution">
    <text evidence="2">The sequence shown here is derived from an EMBL/GenBank/DDBJ whole genome shotgun (WGS) entry which is preliminary data.</text>
</comment>
<reference evidence="2 3" key="1">
    <citation type="submission" date="2017-12" db="EMBL/GenBank/DDBJ databases">
        <title>Comparative genomics of Botrytis spp.</title>
        <authorList>
            <person name="Valero-Jimenez C.A."/>
            <person name="Tapia P."/>
            <person name="Veloso J."/>
            <person name="Silva-Moreno E."/>
            <person name="Staats M."/>
            <person name="Valdes J.H."/>
            <person name="Van Kan J.A.L."/>
        </authorList>
    </citation>
    <scope>NUCLEOTIDE SEQUENCE [LARGE SCALE GENOMIC DNA]</scope>
    <source>
        <strain evidence="2 3">MUCL3349</strain>
    </source>
</reference>
<keyword evidence="3" id="KW-1185">Reference proteome</keyword>